<dbReference type="Proteomes" id="UP000440578">
    <property type="component" value="Unassembled WGS sequence"/>
</dbReference>
<feature type="region of interest" description="Disordered" evidence="1">
    <location>
        <begin position="90"/>
        <end position="131"/>
    </location>
</feature>
<dbReference type="PANTHER" id="PTHR46409">
    <property type="entry name" value="HTH PSQ-TYPE DOMAIN-CONTAINING PROTEIN"/>
    <property type="match status" value="1"/>
</dbReference>
<sequence length="886" mass="97362">MARLQAAELTSGLFLKEWKLLKRKLEANGTRLAAAIAAAMDRRQGRLFECDLFLGAVYVDLRYRLLLDEADLNYAERVFNRIVERESQIRCPETSHGEGSGEPGSQQTARAANDGTGNNASSTSSEDELEQALDRLQQRRRLTDAELTSTLREDLEKVRHLPRVKSKDAFEAICSSFPSQVGDECLDIWRRASLPTLARFRVVKKVHTLWKTKDMVRKHGARKGKLVTAKPAEMSRLFDIRSGSQKPVSKEDLKFLEDQRTKRRLYIGPVDWTATIARRRSEARRAAEARLLQRGRDTAGPSRGPDHQNAAVAVADHTAGRCKRAAAVAATAVIAAGDRRTGEEASSADCSSEDSDDSYQPPRKATQQGSQPLRATAEALDASHVGARKGSKILTALKEDLGLLGFQNSGLVTKRKVQNSLDKCREDKLQGLAADTAACTALFCDGRQDKELSPGGSRTVGNVTINMHPGDIHIGHFSCEPGERHSGEVYANKLLAFLAERGVSCERLTAFGGDGANQVTGWKMGQMACFERLLGRPLQRLVCLCHHAELPFRALFQHLDGKTTGPSTFSGPIGRQIAGDVQKLAIKSFPRLACPDFPSLPPAVVHSLSSDLRLLYETARAVVTEDDVPPRVAAAAHGKLYAARWHTAQSRLLRHYMAQERPGDALAALAVYVCCVYVPTVMAIKHKSDAVHAAPHLHAELRRQERYCRPEDLPVLRASVRRNAFMAHEENVLLAMLGDADPTVRTEAVGVIKRIRATRESPVPGLVRPFRVPGSVGATTALNDSAATYWSLVDLDRATLEPPLTQGMTGDQLEKFLETPLLTGLPCHTQSTERAVKVTTEAAGQVRGARRQDGHALNKLAWRRRNPGQVVKKKYRPVKTTAEKEG</sequence>
<accession>A0A6A4WED3</accession>
<evidence type="ECO:0000256" key="1">
    <source>
        <dbReference type="SAM" id="MobiDB-lite"/>
    </source>
</evidence>
<proteinExistence type="predicted"/>
<protein>
    <submittedName>
        <fullName evidence="2">Uncharacterized protein</fullName>
    </submittedName>
</protein>
<evidence type="ECO:0000313" key="2">
    <source>
        <dbReference type="EMBL" id="KAF0305706.1"/>
    </source>
</evidence>
<feature type="region of interest" description="Disordered" evidence="1">
    <location>
        <begin position="338"/>
        <end position="382"/>
    </location>
</feature>
<reference evidence="2 3" key="1">
    <citation type="submission" date="2019-07" db="EMBL/GenBank/DDBJ databases">
        <title>Draft genome assembly of a fouling barnacle, Amphibalanus amphitrite (Darwin, 1854): The first reference genome for Thecostraca.</title>
        <authorList>
            <person name="Kim W."/>
        </authorList>
    </citation>
    <scope>NUCLEOTIDE SEQUENCE [LARGE SCALE GENOMIC DNA]</scope>
    <source>
        <strain evidence="2">SNU_AA5</strain>
        <tissue evidence="2">Soma without cirri and trophi</tissue>
    </source>
</reference>
<evidence type="ECO:0000313" key="3">
    <source>
        <dbReference type="Proteomes" id="UP000440578"/>
    </source>
</evidence>
<gene>
    <name evidence="2" type="ORF">FJT64_022706</name>
</gene>
<dbReference type="OrthoDB" id="6617942at2759"/>
<name>A0A6A4WED3_AMPAM</name>
<feature type="compositionally biased region" description="Polar residues" evidence="1">
    <location>
        <begin position="103"/>
        <end position="124"/>
    </location>
</feature>
<keyword evidence="3" id="KW-1185">Reference proteome</keyword>
<feature type="compositionally biased region" description="Basic residues" evidence="1">
    <location>
        <begin position="866"/>
        <end position="877"/>
    </location>
</feature>
<organism evidence="2 3">
    <name type="scientific">Amphibalanus amphitrite</name>
    <name type="common">Striped barnacle</name>
    <name type="synonym">Balanus amphitrite</name>
    <dbReference type="NCBI Taxonomy" id="1232801"/>
    <lineage>
        <taxon>Eukaryota</taxon>
        <taxon>Metazoa</taxon>
        <taxon>Ecdysozoa</taxon>
        <taxon>Arthropoda</taxon>
        <taxon>Crustacea</taxon>
        <taxon>Multicrustacea</taxon>
        <taxon>Cirripedia</taxon>
        <taxon>Thoracica</taxon>
        <taxon>Thoracicalcarea</taxon>
        <taxon>Balanomorpha</taxon>
        <taxon>Balanoidea</taxon>
        <taxon>Balanidae</taxon>
        <taxon>Amphibalaninae</taxon>
        <taxon>Amphibalanus</taxon>
    </lineage>
</organism>
<comment type="caution">
    <text evidence="2">The sequence shown here is derived from an EMBL/GenBank/DDBJ whole genome shotgun (WGS) entry which is preliminary data.</text>
</comment>
<dbReference type="EMBL" id="VIIS01000729">
    <property type="protein sequence ID" value="KAF0305706.1"/>
    <property type="molecule type" value="Genomic_DNA"/>
</dbReference>
<dbReference type="AlphaFoldDB" id="A0A6A4WED3"/>
<feature type="region of interest" description="Disordered" evidence="1">
    <location>
        <begin position="866"/>
        <end position="886"/>
    </location>
</feature>
<dbReference type="PANTHER" id="PTHR46409:SF1">
    <property type="entry name" value="HTH PSQ-TYPE DOMAIN-CONTAINING PROTEIN"/>
    <property type="match status" value="1"/>
</dbReference>